<dbReference type="EMBL" id="CAJVCH010490212">
    <property type="protein sequence ID" value="CAG7820794.1"/>
    <property type="molecule type" value="Genomic_DNA"/>
</dbReference>
<accession>A0A8J2KWZ5</accession>
<protein>
    <submittedName>
        <fullName evidence="1">Uncharacterized protein</fullName>
    </submittedName>
</protein>
<organism evidence="1 2">
    <name type="scientific">Allacma fusca</name>
    <dbReference type="NCBI Taxonomy" id="39272"/>
    <lineage>
        <taxon>Eukaryota</taxon>
        <taxon>Metazoa</taxon>
        <taxon>Ecdysozoa</taxon>
        <taxon>Arthropoda</taxon>
        <taxon>Hexapoda</taxon>
        <taxon>Collembola</taxon>
        <taxon>Symphypleona</taxon>
        <taxon>Sminthuridae</taxon>
        <taxon>Allacma</taxon>
    </lineage>
</organism>
<comment type="caution">
    <text evidence="1">The sequence shown here is derived from an EMBL/GenBank/DDBJ whole genome shotgun (WGS) entry which is preliminary data.</text>
</comment>
<reference evidence="1" key="1">
    <citation type="submission" date="2021-06" db="EMBL/GenBank/DDBJ databases">
        <authorList>
            <person name="Hodson N. C."/>
            <person name="Mongue J. A."/>
            <person name="Jaron S. K."/>
        </authorList>
    </citation>
    <scope>NUCLEOTIDE SEQUENCE</scope>
</reference>
<evidence type="ECO:0000313" key="1">
    <source>
        <dbReference type="EMBL" id="CAG7820794.1"/>
    </source>
</evidence>
<dbReference type="Proteomes" id="UP000708208">
    <property type="component" value="Unassembled WGS sequence"/>
</dbReference>
<evidence type="ECO:0000313" key="2">
    <source>
        <dbReference type="Proteomes" id="UP000708208"/>
    </source>
</evidence>
<name>A0A8J2KWZ5_9HEXA</name>
<dbReference type="AlphaFoldDB" id="A0A8J2KWZ5"/>
<keyword evidence="2" id="KW-1185">Reference proteome</keyword>
<proteinExistence type="predicted"/>
<sequence length="47" mass="5501">VLEFLKSGSKYIAKPNVRRFHKTLIIVIGKKSGFFLSRVRDYFPQSQ</sequence>
<gene>
    <name evidence="1" type="ORF">AFUS01_LOCUS31165</name>
</gene>
<feature type="non-terminal residue" evidence="1">
    <location>
        <position position="1"/>
    </location>
</feature>